<proteinExistence type="predicted"/>
<sequence length="94" mass="10170">MCQIAYAFLLSALTLILTLGGELLSQSRCQIGTIAIGYHRSLALPPLPDDDDLHVPFFTLDVHADVARMAMEGKIDHPIADSQVLNSNPVQKVG</sequence>
<reference evidence="1 2" key="1">
    <citation type="submission" date="2024-02" db="EMBL/GenBank/DDBJ databases">
        <title>Rhodopirellula caenicola NBRC 110016.</title>
        <authorList>
            <person name="Ichikawa N."/>
            <person name="Katano-Makiyama Y."/>
            <person name="Hidaka K."/>
        </authorList>
    </citation>
    <scope>NUCLEOTIDE SEQUENCE [LARGE SCALE GENOMIC DNA]</scope>
    <source>
        <strain evidence="1 2">NBRC 110016</strain>
    </source>
</reference>
<organism evidence="1 2">
    <name type="scientific">Novipirellula caenicola</name>
    <dbReference type="NCBI Taxonomy" id="1536901"/>
    <lineage>
        <taxon>Bacteria</taxon>
        <taxon>Pseudomonadati</taxon>
        <taxon>Planctomycetota</taxon>
        <taxon>Planctomycetia</taxon>
        <taxon>Pirellulales</taxon>
        <taxon>Pirellulaceae</taxon>
        <taxon>Novipirellula</taxon>
    </lineage>
</organism>
<gene>
    <name evidence="1" type="ORF">Rcae01_04125</name>
</gene>
<protein>
    <submittedName>
        <fullName evidence="1">Uncharacterized protein</fullName>
    </submittedName>
</protein>
<accession>A0ABP9VYI7</accession>
<comment type="caution">
    <text evidence="1">The sequence shown here is derived from an EMBL/GenBank/DDBJ whole genome shotgun (WGS) entry which is preliminary data.</text>
</comment>
<dbReference type="Proteomes" id="UP001416858">
    <property type="component" value="Unassembled WGS sequence"/>
</dbReference>
<dbReference type="EMBL" id="BAABRO010000010">
    <property type="protein sequence ID" value="GAA5508658.1"/>
    <property type="molecule type" value="Genomic_DNA"/>
</dbReference>
<evidence type="ECO:0000313" key="1">
    <source>
        <dbReference type="EMBL" id="GAA5508658.1"/>
    </source>
</evidence>
<evidence type="ECO:0000313" key="2">
    <source>
        <dbReference type="Proteomes" id="UP001416858"/>
    </source>
</evidence>
<keyword evidence="2" id="KW-1185">Reference proteome</keyword>
<name>A0ABP9VYI7_9BACT</name>